<dbReference type="CDD" id="cd00093">
    <property type="entry name" value="HTH_XRE"/>
    <property type="match status" value="1"/>
</dbReference>
<dbReference type="InterPro" id="IPR010982">
    <property type="entry name" value="Lambda_DNA-bd_dom_sf"/>
</dbReference>
<dbReference type="EMBL" id="FZOF01000002">
    <property type="protein sequence ID" value="SNS02777.1"/>
    <property type="molecule type" value="Genomic_DNA"/>
</dbReference>
<dbReference type="Proteomes" id="UP000198280">
    <property type="component" value="Unassembled WGS sequence"/>
</dbReference>
<dbReference type="PROSITE" id="PS50943">
    <property type="entry name" value="HTH_CROC1"/>
    <property type="match status" value="1"/>
</dbReference>
<dbReference type="InterPro" id="IPR043917">
    <property type="entry name" value="DUF5753"/>
</dbReference>
<dbReference type="AlphaFoldDB" id="A0A239B4G9"/>
<dbReference type="GO" id="GO:0003677">
    <property type="term" value="F:DNA binding"/>
    <property type="evidence" value="ECO:0007669"/>
    <property type="project" value="InterPro"/>
</dbReference>
<proteinExistence type="predicted"/>
<evidence type="ECO:0000259" key="1">
    <source>
        <dbReference type="PROSITE" id="PS50943"/>
    </source>
</evidence>
<reference evidence="2 3" key="1">
    <citation type="submission" date="2017-06" db="EMBL/GenBank/DDBJ databases">
        <authorList>
            <person name="Kim H.J."/>
            <person name="Triplett B.A."/>
        </authorList>
    </citation>
    <scope>NUCLEOTIDE SEQUENCE [LARGE SCALE GENOMIC DNA]</scope>
    <source>
        <strain evidence="2 3">CGMCC 4.1858</strain>
    </source>
</reference>
<evidence type="ECO:0000313" key="3">
    <source>
        <dbReference type="Proteomes" id="UP000198280"/>
    </source>
</evidence>
<evidence type="ECO:0000313" key="2">
    <source>
        <dbReference type="EMBL" id="SNS02777.1"/>
    </source>
</evidence>
<name>A0A239B4G9_9ACTN</name>
<dbReference type="Pfam" id="PF13560">
    <property type="entry name" value="HTH_31"/>
    <property type="match status" value="1"/>
</dbReference>
<dbReference type="InterPro" id="IPR001387">
    <property type="entry name" value="Cro/C1-type_HTH"/>
</dbReference>
<dbReference type="SMART" id="SM00530">
    <property type="entry name" value="HTH_XRE"/>
    <property type="match status" value="1"/>
</dbReference>
<dbReference type="RefSeq" id="WP_245938679.1">
    <property type="nucleotide sequence ID" value="NZ_FZOF01000002.1"/>
</dbReference>
<dbReference type="SUPFAM" id="SSF47413">
    <property type="entry name" value="lambda repressor-like DNA-binding domains"/>
    <property type="match status" value="1"/>
</dbReference>
<feature type="domain" description="HTH cro/C1-type" evidence="1">
    <location>
        <begin position="19"/>
        <end position="60"/>
    </location>
</feature>
<organism evidence="2 3">
    <name type="scientific">Actinacidiphila glaucinigra</name>
    <dbReference type="NCBI Taxonomy" id="235986"/>
    <lineage>
        <taxon>Bacteria</taxon>
        <taxon>Bacillati</taxon>
        <taxon>Actinomycetota</taxon>
        <taxon>Actinomycetes</taxon>
        <taxon>Kitasatosporales</taxon>
        <taxon>Streptomycetaceae</taxon>
        <taxon>Actinacidiphila</taxon>
    </lineage>
</organism>
<accession>A0A239B4G9</accession>
<dbReference type="Pfam" id="PF19054">
    <property type="entry name" value="DUF5753"/>
    <property type="match status" value="1"/>
</dbReference>
<dbReference type="Gene3D" id="1.10.260.40">
    <property type="entry name" value="lambda repressor-like DNA-binding domains"/>
    <property type="match status" value="1"/>
</dbReference>
<keyword evidence="3" id="KW-1185">Reference proteome</keyword>
<protein>
    <submittedName>
        <fullName evidence="2">Helix-turn-helix domain-containing protein</fullName>
    </submittedName>
</protein>
<sequence>MSAKGEGSASMRMFGSVARSLREARGVSTDELAAHVGYSKSLVVKIERGERMPPPAFVEKAGVLLGDGGGVLRSAACHLERAEFPSWFEEYAELERAVVSLYTYDTHVINGLLQTEEYARVVLGSYCPTLESEEVERRVRARLARQSLLTRAPAPQLAFVIEEWVLRRPVGGRAVHRSQLGRLLEAAALRHVTVQVMPLSHTAHAGFDGPMHLLETPDLRLLAYLEVQGRSVLVDGRNEVSKLHQRYAMIRSQALSVGDSARVIEQIAGEL</sequence>
<gene>
    <name evidence="2" type="ORF">SAMN05216252_102375</name>
</gene>